<evidence type="ECO:0000256" key="5">
    <source>
        <dbReference type="ARBA" id="ARBA00022771"/>
    </source>
</evidence>
<dbReference type="GO" id="GO:0016747">
    <property type="term" value="F:acyltransferase activity, transferring groups other than amino-acyl groups"/>
    <property type="evidence" value="ECO:0007669"/>
    <property type="project" value="InterPro"/>
</dbReference>
<dbReference type="Gene3D" id="3.40.630.30">
    <property type="match status" value="1"/>
</dbReference>
<keyword evidence="6" id="KW-0862">Zinc</keyword>
<keyword evidence="4" id="KW-0677">Repeat</keyword>
<comment type="subcellular location">
    <subcellularLocation>
        <location evidence="1">Nucleus</location>
    </subcellularLocation>
</comment>
<dbReference type="PROSITE" id="PS51186">
    <property type="entry name" value="GNAT"/>
    <property type="match status" value="1"/>
</dbReference>
<keyword evidence="9" id="KW-0804">Transcription</keyword>
<evidence type="ECO:0000256" key="2">
    <source>
        <dbReference type="ARBA" id="ARBA00006991"/>
    </source>
</evidence>
<name>A0A9Q0MF46_BLOTA</name>
<evidence type="ECO:0000313" key="16">
    <source>
        <dbReference type="Proteomes" id="UP001142055"/>
    </source>
</evidence>
<dbReference type="GO" id="GO:0005634">
    <property type="term" value="C:nucleus"/>
    <property type="evidence" value="ECO:0007669"/>
    <property type="project" value="UniProtKB-SubCell"/>
</dbReference>
<dbReference type="Pfam" id="PF00096">
    <property type="entry name" value="zf-C2H2"/>
    <property type="match status" value="4"/>
</dbReference>
<dbReference type="SUPFAM" id="SSF55729">
    <property type="entry name" value="Acyl-CoA N-acyltransferases (Nat)"/>
    <property type="match status" value="1"/>
</dbReference>
<evidence type="ECO:0000256" key="4">
    <source>
        <dbReference type="ARBA" id="ARBA00022737"/>
    </source>
</evidence>
<gene>
    <name evidence="15" type="ORF">RDWZM_001732</name>
</gene>
<dbReference type="EMBL" id="JAPWDV010000001">
    <property type="protein sequence ID" value="KAJ6223187.1"/>
    <property type="molecule type" value="Genomic_DNA"/>
</dbReference>
<feature type="domain" description="C2H2-type" evidence="13">
    <location>
        <begin position="293"/>
        <end position="320"/>
    </location>
</feature>
<dbReference type="Pfam" id="PF00583">
    <property type="entry name" value="Acetyltransf_1"/>
    <property type="match status" value="1"/>
</dbReference>
<feature type="domain" description="C2H2-type" evidence="13">
    <location>
        <begin position="237"/>
        <end position="264"/>
    </location>
</feature>
<dbReference type="FunFam" id="3.30.160.60:FF:000096">
    <property type="entry name" value="Zinc finger and BTB domain-containing protein 18 isoform 1"/>
    <property type="match status" value="1"/>
</dbReference>
<dbReference type="GO" id="GO:0003677">
    <property type="term" value="F:DNA binding"/>
    <property type="evidence" value="ECO:0007669"/>
    <property type="project" value="UniProtKB-KW"/>
</dbReference>
<feature type="domain" description="C2H2-type" evidence="13">
    <location>
        <begin position="209"/>
        <end position="236"/>
    </location>
</feature>
<dbReference type="GO" id="GO:0008270">
    <property type="term" value="F:zinc ion binding"/>
    <property type="evidence" value="ECO:0007669"/>
    <property type="project" value="UniProtKB-KW"/>
</dbReference>
<dbReference type="PANTHER" id="PTHR16515:SF49">
    <property type="entry name" value="GASTRULA ZINC FINGER PROTEIN XLCGF49.1-LIKE-RELATED"/>
    <property type="match status" value="1"/>
</dbReference>
<dbReference type="InterPro" id="IPR050331">
    <property type="entry name" value="Zinc_finger"/>
</dbReference>
<dbReference type="Proteomes" id="UP001142055">
    <property type="component" value="Chromosome 1"/>
</dbReference>
<sequence>MMQSAHGAPMVNDQFGSYATATTPEDEYDYCCPLDDSIPVSWVESESSYRWDHEHHHHHSMIVNQPVIPVIEQYLGESSTPPPPPPQFCNNVSHHKPTNSFQSNVVFGSRAIETKPSMLQMRTHSTKYKLMAPLCEQITIKEHNFTDVYHHRSTKTTMFSHQTKHIRIDRLESLPIGPPTVPVPKYNPTESPIDDLTSSNTFEEMSRTNLCHICGKTYARPSTLKTHLRTHSGEKPYGCPICSKAFSQAANLTAHIRTHSGEKPFPCPVCNRKFSQSSSVTTHLRTHSGERPYSCNFCYKSFSDSSTLTKHLRIHSGEKPYQCSMCSLRFSQSGLSLEHHFQVNNYQRHLYDNMNLELVTIINVNKCLLLQLFTTNNEIGEKWPRDRTQRIRSLAKSNDNYPMSLILIGDDVEVLGFVKLSSELPFNQSVFLESLIIDRNHRSKGLGRFIMNEVEQLVRSSGAFKRITLTTIDQEGFYLRMGYRRTFETSQIKEKNKLEMNGKQTSPIMLPPAPPLPSISAKPKTKDIVNNKIHMYKNLDTIQIN</sequence>
<organism evidence="15 16">
    <name type="scientific">Blomia tropicalis</name>
    <name type="common">Mite</name>
    <dbReference type="NCBI Taxonomy" id="40697"/>
    <lineage>
        <taxon>Eukaryota</taxon>
        <taxon>Metazoa</taxon>
        <taxon>Ecdysozoa</taxon>
        <taxon>Arthropoda</taxon>
        <taxon>Chelicerata</taxon>
        <taxon>Arachnida</taxon>
        <taxon>Acari</taxon>
        <taxon>Acariformes</taxon>
        <taxon>Sarcoptiformes</taxon>
        <taxon>Astigmata</taxon>
        <taxon>Glycyphagoidea</taxon>
        <taxon>Echimyopodidae</taxon>
        <taxon>Blomia</taxon>
    </lineage>
</organism>
<dbReference type="InterPro" id="IPR016181">
    <property type="entry name" value="Acyl_CoA_acyltransferase"/>
</dbReference>
<keyword evidence="7" id="KW-0805">Transcription regulation</keyword>
<evidence type="ECO:0000256" key="9">
    <source>
        <dbReference type="ARBA" id="ARBA00023163"/>
    </source>
</evidence>
<evidence type="ECO:0000259" key="13">
    <source>
        <dbReference type="PROSITE" id="PS50157"/>
    </source>
</evidence>
<proteinExistence type="inferred from homology"/>
<evidence type="ECO:0000256" key="12">
    <source>
        <dbReference type="SAM" id="MobiDB-lite"/>
    </source>
</evidence>
<keyword evidence="3" id="KW-0479">Metal-binding</keyword>
<dbReference type="SUPFAM" id="SSF57667">
    <property type="entry name" value="beta-beta-alpha zinc fingers"/>
    <property type="match status" value="3"/>
</dbReference>
<feature type="domain" description="N-acetyltransferase" evidence="14">
    <location>
        <begin position="359"/>
        <end position="505"/>
    </location>
</feature>
<dbReference type="CDD" id="cd04301">
    <property type="entry name" value="NAT_SF"/>
    <property type="match status" value="1"/>
</dbReference>
<feature type="domain" description="C2H2-type" evidence="13">
    <location>
        <begin position="265"/>
        <end position="292"/>
    </location>
</feature>
<dbReference type="InterPro" id="IPR036236">
    <property type="entry name" value="Znf_C2H2_sf"/>
</dbReference>
<comment type="similarity">
    <text evidence="2">Belongs to the krueppel C2H2-type zinc-finger protein family.</text>
</comment>
<feature type="region of interest" description="Disordered" evidence="12">
    <location>
        <begin position="503"/>
        <end position="523"/>
    </location>
</feature>
<dbReference type="PROSITE" id="PS00028">
    <property type="entry name" value="ZINC_FINGER_C2H2_1"/>
    <property type="match status" value="4"/>
</dbReference>
<dbReference type="FunFam" id="3.30.160.60:FF:002343">
    <property type="entry name" value="Zinc finger protein 33A"/>
    <property type="match status" value="2"/>
</dbReference>
<keyword evidence="16" id="KW-1185">Reference proteome</keyword>
<evidence type="ECO:0000256" key="11">
    <source>
        <dbReference type="PROSITE-ProRule" id="PRU00042"/>
    </source>
</evidence>
<keyword evidence="8" id="KW-0238">DNA-binding</keyword>
<dbReference type="Gene3D" id="3.30.160.60">
    <property type="entry name" value="Classic Zinc Finger"/>
    <property type="match status" value="5"/>
</dbReference>
<dbReference type="SMART" id="SM00355">
    <property type="entry name" value="ZnF_C2H2"/>
    <property type="match status" value="5"/>
</dbReference>
<protein>
    <submittedName>
        <fullName evidence="15">Uncharacterized protein</fullName>
    </submittedName>
</protein>
<evidence type="ECO:0000256" key="7">
    <source>
        <dbReference type="ARBA" id="ARBA00023015"/>
    </source>
</evidence>
<evidence type="ECO:0000313" key="15">
    <source>
        <dbReference type="EMBL" id="KAJ6223187.1"/>
    </source>
</evidence>
<accession>A0A9Q0MF46</accession>
<dbReference type="PANTHER" id="PTHR16515">
    <property type="entry name" value="PR DOMAIN ZINC FINGER PROTEIN"/>
    <property type="match status" value="1"/>
</dbReference>
<dbReference type="PROSITE" id="PS50157">
    <property type="entry name" value="ZINC_FINGER_C2H2_2"/>
    <property type="match status" value="4"/>
</dbReference>
<comment type="caution">
    <text evidence="15">The sequence shown here is derived from an EMBL/GenBank/DDBJ whole genome shotgun (WGS) entry which is preliminary data.</text>
</comment>
<reference evidence="15" key="1">
    <citation type="submission" date="2022-12" db="EMBL/GenBank/DDBJ databases">
        <title>Genome assemblies of Blomia tropicalis.</title>
        <authorList>
            <person name="Cui Y."/>
        </authorList>
    </citation>
    <scope>NUCLEOTIDE SEQUENCE</scope>
    <source>
        <tissue evidence="15">Adult mites</tissue>
    </source>
</reference>
<evidence type="ECO:0000256" key="1">
    <source>
        <dbReference type="ARBA" id="ARBA00004123"/>
    </source>
</evidence>
<dbReference type="InterPro" id="IPR013087">
    <property type="entry name" value="Znf_C2H2_type"/>
</dbReference>
<evidence type="ECO:0000256" key="8">
    <source>
        <dbReference type="ARBA" id="ARBA00023125"/>
    </source>
</evidence>
<dbReference type="GO" id="GO:0006355">
    <property type="term" value="P:regulation of DNA-templated transcription"/>
    <property type="evidence" value="ECO:0007669"/>
    <property type="project" value="UniProtKB-ARBA"/>
</dbReference>
<evidence type="ECO:0000256" key="6">
    <source>
        <dbReference type="ARBA" id="ARBA00022833"/>
    </source>
</evidence>
<dbReference type="AlphaFoldDB" id="A0A9Q0MF46"/>
<evidence type="ECO:0000259" key="14">
    <source>
        <dbReference type="PROSITE" id="PS51186"/>
    </source>
</evidence>
<dbReference type="FunFam" id="3.30.160.60:FF:000931">
    <property type="entry name" value="zinc finger protein 697"/>
    <property type="match status" value="1"/>
</dbReference>
<evidence type="ECO:0000256" key="10">
    <source>
        <dbReference type="ARBA" id="ARBA00023242"/>
    </source>
</evidence>
<dbReference type="InterPro" id="IPR000182">
    <property type="entry name" value="GNAT_dom"/>
</dbReference>
<keyword evidence="10" id="KW-0539">Nucleus</keyword>
<keyword evidence="5 11" id="KW-0863">Zinc-finger</keyword>
<evidence type="ECO:0000256" key="3">
    <source>
        <dbReference type="ARBA" id="ARBA00022723"/>
    </source>
</evidence>